<reference evidence="1 2" key="1">
    <citation type="submission" date="2017-02" db="EMBL/GenBank/DDBJ databases">
        <authorList>
            <person name="Peterson S.W."/>
        </authorList>
    </citation>
    <scope>NUCLEOTIDE SEQUENCE [LARGE SCALE GENOMIC DNA]</scope>
    <source>
        <strain evidence="1 2">M1</strain>
    </source>
</reference>
<accession>A0A1T5INZ3</accession>
<sequence>MVASPMVSGMGRMNEVADIDCKVVVEAEENDMDDAKKIIKDMGGILDNPNVREPKITGDGDKVFDMAFDRLRRNL</sequence>
<keyword evidence="2" id="KW-1185">Reference proteome</keyword>
<evidence type="ECO:0000313" key="2">
    <source>
        <dbReference type="Proteomes" id="UP000190285"/>
    </source>
</evidence>
<evidence type="ECO:0000313" key="1">
    <source>
        <dbReference type="EMBL" id="SKC40934.1"/>
    </source>
</evidence>
<protein>
    <submittedName>
        <fullName evidence="1">Uncharacterized protein</fullName>
    </submittedName>
</protein>
<dbReference type="Proteomes" id="UP000190285">
    <property type="component" value="Unassembled WGS sequence"/>
</dbReference>
<dbReference type="EMBL" id="FUZT01000001">
    <property type="protein sequence ID" value="SKC40934.1"/>
    <property type="molecule type" value="Genomic_DNA"/>
</dbReference>
<dbReference type="OrthoDB" id="1907002at2"/>
<dbReference type="AlphaFoldDB" id="A0A1T5INZ3"/>
<proteinExistence type="predicted"/>
<name>A0A1T5INZ3_9FIRM</name>
<gene>
    <name evidence="1" type="ORF">SAMN02194393_00595</name>
</gene>
<organism evidence="1 2">
    <name type="scientific">Maledivibacter halophilus</name>
    <dbReference type="NCBI Taxonomy" id="36842"/>
    <lineage>
        <taxon>Bacteria</taxon>
        <taxon>Bacillati</taxon>
        <taxon>Bacillota</taxon>
        <taxon>Clostridia</taxon>
        <taxon>Peptostreptococcales</taxon>
        <taxon>Caminicellaceae</taxon>
        <taxon>Maledivibacter</taxon>
    </lineage>
</organism>
<dbReference type="RefSeq" id="WP_079489213.1">
    <property type="nucleotide sequence ID" value="NZ_FUZT01000001.1"/>
</dbReference>